<sequence length="259" mass="28492">MTNTHRTPEHKVALAFMAHPDDAEMACAGTLIRLAQAGWQIHIATVTAGDCGSQTMGPSEIARVRIAEGTRAAELAGAEFHCLEEPDGRVVYDRQALQKSIDLFRRIAPSLVITMPMSDYHSDHEITGKLGRAASFVYAAPNASDVPVPDDAAVPFLYYCDGMEGRDRMGTPIEPTTYVDITEQLELKASMLACHESQREWLLSHNGMDDYLDAMKQHSIERGRQCGVGAAEAFVQHRGHGHPADDLLLEMFAHVERAH</sequence>
<dbReference type="AlphaFoldDB" id="A0A7W5H437"/>
<gene>
    <name evidence="1" type="ORF">FHS27_000314</name>
</gene>
<dbReference type="PANTHER" id="PTHR12993:SF11">
    <property type="entry name" value="N-ACETYLGLUCOSAMINYL-PHOSPHATIDYLINOSITOL DE-N-ACETYLASE"/>
    <property type="match status" value="1"/>
</dbReference>
<dbReference type="PANTHER" id="PTHR12993">
    <property type="entry name" value="N-ACETYLGLUCOSAMINYL-PHOSPHATIDYLINOSITOL DE-N-ACETYLASE-RELATED"/>
    <property type="match status" value="1"/>
</dbReference>
<name>A0A7W5H437_9BACT</name>
<dbReference type="InterPro" id="IPR003737">
    <property type="entry name" value="GlcNAc_PI_deacetylase-related"/>
</dbReference>
<evidence type="ECO:0000313" key="2">
    <source>
        <dbReference type="Proteomes" id="UP000536179"/>
    </source>
</evidence>
<protein>
    <submittedName>
        <fullName evidence="1">LmbE family N-acetylglucosaminyl deacetylase</fullName>
    </submittedName>
</protein>
<dbReference type="SUPFAM" id="SSF102588">
    <property type="entry name" value="LmbE-like"/>
    <property type="match status" value="1"/>
</dbReference>
<evidence type="ECO:0000313" key="1">
    <source>
        <dbReference type="EMBL" id="MBB3204550.1"/>
    </source>
</evidence>
<keyword evidence="2" id="KW-1185">Reference proteome</keyword>
<dbReference type="EMBL" id="JACHXU010000001">
    <property type="protein sequence ID" value="MBB3204550.1"/>
    <property type="molecule type" value="Genomic_DNA"/>
</dbReference>
<reference evidence="1 2" key="1">
    <citation type="submission" date="2020-08" db="EMBL/GenBank/DDBJ databases">
        <title>Genomic Encyclopedia of Type Strains, Phase III (KMG-III): the genomes of soil and plant-associated and newly described type strains.</title>
        <authorList>
            <person name="Whitman W."/>
        </authorList>
    </citation>
    <scope>NUCLEOTIDE SEQUENCE [LARGE SCALE GENOMIC DNA]</scope>
    <source>
        <strain evidence="1 2">CECT 8075</strain>
    </source>
</reference>
<dbReference type="InterPro" id="IPR024078">
    <property type="entry name" value="LmbE-like_dom_sf"/>
</dbReference>
<dbReference type="Gene3D" id="3.40.50.10320">
    <property type="entry name" value="LmbE-like"/>
    <property type="match status" value="1"/>
</dbReference>
<dbReference type="Proteomes" id="UP000536179">
    <property type="component" value="Unassembled WGS sequence"/>
</dbReference>
<organism evidence="1 2">
    <name type="scientific">Aporhodopirellula rubra</name>
    <dbReference type="NCBI Taxonomy" id="980271"/>
    <lineage>
        <taxon>Bacteria</taxon>
        <taxon>Pseudomonadati</taxon>
        <taxon>Planctomycetota</taxon>
        <taxon>Planctomycetia</taxon>
        <taxon>Pirellulales</taxon>
        <taxon>Pirellulaceae</taxon>
        <taxon>Aporhodopirellula</taxon>
    </lineage>
</organism>
<dbReference type="Pfam" id="PF02585">
    <property type="entry name" value="PIG-L"/>
    <property type="match status" value="1"/>
</dbReference>
<dbReference type="GO" id="GO:0016811">
    <property type="term" value="F:hydrolase activity, acting on carbon-nitrogen (but not peptide) bonds, in linear amides"/>
    <property type="evidence" value="ECO:0007669"/>
    <property type="project" value="TreeGrafter"/>
</dbReference>
<proteinExistence type="predicted"/>
<accession>A0A7W5H437</accession>
<comment type="caution">
    <text evidence="1">The sequence shown here is derived from an EMBL/GenBank/DDBJ whole genome shotgun (WGS) entry which is preliminary data.</text>
</comment>